<dbReference type="OrthoDB" id="10251424at2759"/>
<evidence type="ECO:0000256" key="7">
    <source>
        <dbReference type="ARBA" id="ARBA00023049"/>
    </source>
</evidence>
<keyword evidence="4" id="KW-0479">Metal-binding</keyword>
<comment type="caution">
    <text evidence="12">The sequence shown here is derived from an EMBL/GenBank/DDBJ whole genome shotgun (WGS) entry which is preliminary data.</text>
</comment>
<evidence type="ECO:0000256" key="6">
    <source>
        <dbReference type="ARBA" id="ARBA00022833"/>
    </source>
</evidence>
<dbReference type="Pfam" id="PF00675">
    <property type="entry name" value="Peptidase_M16"/>
    <property type="match status" value="1"/>
</dbReference>
<keyword evidence="6" id="KW-0862">Zinc</keyword>
<evidence type="ECO:0000256" key="4">
    <source>
        <dbReference type="ARBA" id="ARBA00022723"/>
    </source>
</evidence>
<dbReference type="OMA" id="IARIMMA"/>
<feature type="domain" description="Peptidase M16 N-terminal" evidence="10">
    <location>
        <begin position="56"/>
        <end position="202"/>
    </location>
</feature>
<name>A0A813DAU3_POLGL</name>
<comment type="cofactor">
    <cofactor evidence="1">
        <name>Zn(2+)</name>
        <dbReference type="ChEBI" id="CHEBI:29105"/>
    </cofactor>
</comment>
<dbReference type="PROSITE" id="PS00143">
    <property type="entry name" value="INSULINASE"/>
    <property type="match status" value="1"/>
</dbReference>
<dbReference type="InterPro" id="IPR011765">
    <property type="entry name" value="Pept_M16_N"/>
</dbReference>
<dbReference type="InterPro" id="IPR001431">
    <property type="entry name" value="Pept_M16_Zn_BS"/>
</dbReference>
<keyword evidence="7" id="KW-0482">Metalloprotease</keyword>
<organism evidence="12 13">
    <name type="scientific">Polarella glacialis</name>
    <name type="common">Dinoflagellate</name>
    <dbReference type="NCBI Taxonomy" id="89957"/>
    <lineage>
        <taxon>Eukaryota</taxon>
        <taxon>Sar</taxon>
        <taxon>Alveolata</taxon>
        <taxon>Dinophyceae</taxon>
        <taxon>Suessiales</taxon>
        <taxon>Suessiaceae</taxon>
        <taxon>Polarella</taxon>
    </lineage>
</organism>
<dbReference type="PANTHER" id="PTHR11851:SF149">
    <property type="entry name" value="GH01077P"/>
    <property type="match status" value="1"/>
</dbReference>
<feature type="region of interest" description="Disordered" evidence="9">
    <location>
        <begin position="22"/>
        <end position="41"/>
    </location>
</feature>
<proteinExistence type="predicted"/>
<dbReference type="Proteomes" id="UP000654075">
    <property type="component" value="Unassembled WGS sequence"/>
</dbReference>
<dbReference type="GO" id="GO:0005739">
    <property type="term" value="C:mitochondrion"/>
    <property type="evidence" value="ECO:0007669"/>
    <property type="project" value="UniProtKB-SubCell"/>
</dbReference>
<dbReference type="PANTHER" id="PTHR11851">
    <property type="entry name" value="METALLOPROTEASE"/>
    <property type="match status" value="1"/>
</dbReference>
<evidence type="ECO:0000256" key="9">
    <source>
        <dbReference type="SAM" id="MobiDB-lite"/>
    </source>
</evidence>
<dbReference type="GO" id="GO:0046872">
    <property type="term" value="F:metal ion binding"/>
    <property type="evidence" value="ECO:0007669"/>
    <property type="project" value="UniProtKB-KW"/>
</dbReference>
<dbReference type="SUPFAM" id="SSF63411">
    <property type="entry name" value="LuxS/MPP-like metallohydrolase"/>
    <property type="match status" value="2"/>
</dbReference>
<evidence type="ECO:0000313" key="13">
    <source>
        <dbReference type="Proteomes" id="UP000654075"/>
    </source>
</evidence>
<protein>
    <recommendedName>
        <fullName evidence="14">Mitochondrial-processing peptidase subunit beta</fullName>
    </recommendedName>
</protein>
<gene>
    <name evidence="12" type="ORF">PGLA1383_LOCUS1964</name>
</gene>
<evidence type="ECO:0000256" key="2">
    <source>
        <dbReference type="ARBA" id="ARBA00004173"/>
    </source>
</evidence>
<dbReference type="InterPro" id="IPR050361">
    <property type="entry name" value="MPP/UQCRC_Complex"/>
</dbReference>
<feature type="domain" description="Peptidase M16 C-terminal" evidence="11">
    <location>
        <begin position="208"/>
        <end position="311"/>
    </location>
</feature>
<evidence type="ECO:0000256" key="3">
    <source>
        <dbReference type="ARBA" id="ARBA00022670"/>
    </source>
</evidence>
<dbReference type="FunFam" id="3.30.830.10:FF:000002">
    <property type="entry name" value="Mitochondrial-processing peptidase subunit beta"/>
    <property type="match status" value="1"/>
</dbReference>
<keyword evidence="8" id="KW-0496">Mitochondrion</keyword>
<keyword evidence="5" id="KW-0378">Hydrolase</keyword>
<dbReference type="InterPro" id="IPR007863">
    <property type="entry name" value="Peptidase_M16_C"/>
</dbReference>
<dbReference type="Pfam" id="PF05193">
    <property type="entry name" value="Peptidase_M16_C"/>
    <property type="match status" value="1"/>
</dbReference>
<evidence type="ECO:0000259" key="10">
    <source>
        <dbReference type="Pfam" id="PF00675"/>
    </source>
</evidence>
<comment type="subcellular location">
    <subcellularLocation>
        <location evidence="2">Mitochondrion</location>
    </subcellularLocation>
</comment>
<sequence length="331" mass="37163">MIRPPKQLLSCAARGIARLTPQANASRTASRSLQTAGTAAYQQPPTQITEFNNGLRIASQYTSDETVTVGVWIDAGSRFETKESNGTAHFLEHMAFKGTKRRNRIQLEKEIENMGGHLNAYTSREQTVYYAKCFKDDLKQGVDILADILQNSTLDQAHLDFERGVILREMEEVEKTVEEVIFDRLHLTAFHDSPLGYTILGPVENIQSITRDQLREYIQQNYRSDRIVVAAAGPVDHAELARYSAELFSGFQRSVGPPRKEEKPSFCGAELLYGSHEEGQLAHFAVGYEGVPWTHPDSITFMVLQSIIGNYKRNEGANSLDSFVSFPFHLC</sequence>
<accession>A0A813DAU3</accession>
<reference evidence="12" key="1">
    <citation type="submission" date="2021-02" db="EMBL/GenBank/DDBJ databases">
        <authorList>
            <person name="Dougan E. K."/>
            <person name="Rhodes N."/>
            <person name="Thang M."/>
            <person name="Chan C."/>
        </authorList>
    </citation>
    <scope>NUCLEOTIDE SEQUENCE</scope>
</reference>
<evidence type="ECO:0008006" key="14">
    <source>
        <dbReference type="Google" id="ProtNLM"/>
    </source>
</evidence>
<evidence type="ECO:0000256" key="1">
    <source>
        <dbReference type="ARBA" id="ARBA00001947"/>
    </source>
</evidence>
<evidence type="ECO:0000313" key="12">
    <source>
        <dbReference type="EMBL" id="CAE8582977.1"/>
    </source>
</evidence>
<dbReference type="GO" id="GO:0006508">
    <property type="term" value="P:proteolysis"/>
    <property type="evidence" value="ECO:0007669"/>
    <property type="project" value="UniProtKB-KW"/>
</dbReference>
<evidence type="ECO:0000256" key="8">
    <source>
        <dbReference type="ARBA" id="ARBA00023128"/>
    </source>
</evidence>
<dbReference type="GO" id="GO:0004222">
    <property type="term" value="F:metalloendopeptidase activity"/>
    <property type="evidence" value="ECO:0007669"/>
    <property type="project" value="InterPro"/>
</dbReference>
<evidence type="ECO:0000259" key="11">
    <source>
        <dbReference type="Pfam" id="PF05193"/>
    </source>
</evidence>
<keyword evidence="3" id="KW-0645">Protease</keyword>
<dbReference type="Gene3D" id="3.30.830.10">
    <property type="entry name" value="Metalloenzyme, LuxS/M16 peptidase-like"/>
    <property type="match status" value="2"/>
</dbReference>
<dbReference type="InterPro" id="IPR011249">
    <property type="entry name" value="Metalloenz_LuxS/M16"/>
</dbReference>
<keyword evidence="13" id="KW-1185">Reference proteome</keyword>
<dbReference type="EMBL" id="CAJNNV010000551">
    <property type="protein sequence ID" value="CAE8582977.1"/>
    <property type="molecule type" value="Genomic_DNA"/>
</dbReference>
<dbReference type="AlphaFoldDB" id="A0A813DAU3"/>
<evidence type="ECO:0000256" key="5">
    <source>
        <dbReference type="ARBA" id="ARBA00022801"/>
    </source>
</evidence>